<feature type="region of interest" description="Disordered" evidence="1">
    <location>
        <begin position="667"/>
        <end position="687"/>
    </location>
</feature>
<reference evidence="3" key="1">
    <citation type="submission" date="2016-04" db="UniProtKB">
        <authorList>
            <consortium name="WormBaseParasite"/>
        </authorList>
    </citation>
    <scope>IDENTIFICATION</scope>
</reference>
<feature type="compositionally biased region" description="Low complexity" evidence="1">
    <location>
        <begin position="437"/>
        <end position="446"/>
    </location>
</feature>
<feature type="region of interest" description="Disordered" evidence="1">
    <location>
        <begin position="437"/>
        <end position="530"/>
    </location>
</feature>
<feature type="compositionally biased region" description="Basic residues" evidence="1">
    <location>
        <begin position="793"/>
        <end position="807"/>
    </location>
</feature>
<feature type="region of interest" description="Disordered" evidence="1">
    <location>
        <begin position="386"/>
        <end position="412"/>
    </location>
</feature>
<dbReference type="Proteomes" id="UP000046393">
    <property type="component" value="Unplaced"/>
</dbReference>
<name>A0A0N5ARU5_9BILA</name>
<feature type="region of interest" description="Disordered" evidence="1">
    <location>
        <begin position="740"/>
        <end position="766"/>
    </location>
</feature>
<feature type="compositionally biased region" description="Basic residues" evidence="1">
    <location>
        <begin position="142"/>
        <end position="155"/>
    </location>
</feature>
<protein>
    <submittedName>
        <fullName evidence="3">PAM2 domain-containing protein</fullName>
    </submittedName>
</protein>
<feature type="region of interest" description="Disordered" evidence="1">
    <location>
        <begin position="701"/>
        <end position="723"/>
    </location>
</feature>
<evidence type="ECO:0000313" key="2">
    <source>
        <dbReference type="Proteomes" id="UP000046393"/>
    </source>
</evidence>
<dbReference type="WBParaSite" id="SMUV_0000748801-mRNA-1">
    <property type="protein sequence ID" value="SMUV_0000748801-mRNA-1"/>
    <property type="gene ID" value="SMUV_0000748801"/>
</dbReference>
<feature type="compositionally biased region" description="Polar residues" evidence="1">
    <location>
        <begin position="386"/>
        <end position="395"/>
    </location>
</feature>
<feature type="compositionally biased region" description="Basic and acidic residues" evidence="1">
    <location>
        <begin position="517"/>
        <end position="530"/>
    </location>
</feature>
<organism evidence="2 3">
    <name type="scientific">Syphacia muris</name>
    <dbReference type="NCBI Taxonomy" id="451379"/>
    <lineage>
        <taxon>Eukaryota</taxon>
        <taxon>Metazoa</taxon>
        <taxon>Ecdysozoa</taxon>
        <taxon>Nematoda</taxon>
        <taxon>Chromadorea</taxon>
        <taxon>Rhabditida</taxon>
        <taxon>Spirurina</taxon>
        <taxon>Oxyuridomorpha</taxon>
        <taxon>Oxyuroidea</taxon>
        <taxon>Oxyuridae</taxon>
        <taxon>Syphacia</taxon>
    </lineage>
</organism>
<dbReference type="AlphaFoldDB" id="A0A0N5ARU5"/>
<feature type="region of interest" description="Disordered" evidence="1">
    <location>
        <begin position="137"/>
        <end position="180"/>
    </location>
</feature>
<feature type="compositionally biased region" description="Polar residues" evidence="1">
    <location>
        <begin position="823"/>
        <end position="844"/>
    </location>
</feature>
<keyword evidence="2" id="KW-1185">Reference proteome</keyword>
<dbReference type="STRING" id="451379.A0A0N5ARU5"/>
<feature type="compositionally biased region" description="Low complexity" evidence="1">
    <location>
        <begin position="466"/>
        <end position="507"/>
    </location>
</feature>
<evidence type="ECO:0000256" key="1">
    <source>
        <dbReference type="SAM" id="MobiDB-lite"/>
    </source>
</evidence>
<sequence>MFPVLLLVSFSLQLLILLLVSAVVEDWIMWQRLLVYVALSLLLVNEAKTHEQDVVDPIRNALGFWGRLLNRMAQPRLPSDDEVRFSVDDFDLEKLEQLLKKDSGAKFGGKNVGDERKIQQLLKSNKKFNSSNLASVKTTTKAPKHLAKKVKKPNRKNIINESKKNSTHNNNTNENFDEHFDNPTAKALFKLAKQELEEEEKSKKKQNKLTTTLAPELNASTIEEPQAKASTTTVARINPTTTAATSDNATRLNDVSAKEIESTTKPFFQINTEDPQIDEDNVAKIVDEKEQSLLSSAVQKSIITDDESEENLYLEQELRKRMKYFEEVENVLLNELGSGEELPDENYKLESLIKKMFTSNVEETAANGTANDSIFNFTNQTVSYDNKATNPSASQKNSTKSHDSSQSSKKITNVTVKTTVSGNITNVVEGNSTETAAITASSSTTTVPVTQPIPDAEEEDPSEKVTTTTTTSTTTSTSTSTSTTTAGTTTTTTATTANADSNATATTEFPPLNGSSDIRRKETNLSGNPDEKAALRPVEKIVDGIGPLILPLLGYGHDAPIRFYPYLQAEKPAKQSKEAFTNPKTLPEDILGVSTAIASQLARSYLAEQSKAKTQKTTTTTAASPPAASYLPLPISAASAVLPYFQSGPLLPLLSAAAPPPHPYVASAGRTLNPAPPSPLSYPQNAAEDSRAFQVNSESNMITSTGLDPRDANYWPDDSSINTQSYERHRQRLLSKISKSEQLKKHSVKIPFRPLPNTHTTETPIRVYPEKYNKKSNRKAIIEKKYIQQQAQKQRKKLNRKPKRKSLKSLNTTSLRRRYLPNPTKQHPSNKPDNSSSVSQQKHNSAAIYCSTKPIASNLDNQYGNNFPHSSHSPQIYATYPEPFNSINKQNPSFLADTPLHPIFVPVQSTLFSPKMAEKIAASVAAALPGYQDIYDKKEDAKATSANSDGDTPMFGNNKQKVFAEDSGIISSTGSNKLPDGFSESFMLQGNSIGISGGDNEKKLLI</sequence>
<proteinExistence type="predicted"/>
<feature type="region of interest" description="Disordered" evidence="1">
    <location>
        <begin position="788"/>
        <end position="844"/>
    </location>
</feature>
<accession>A0A0N5ARU5</accession>
<evidence type="ECO:0000313" key="3">
    <source>
        <dbReference type="WBParaSite" id="SMUV_0000748801-mRNA-1"/>
    </source>
</evidence>